<evidence type="ECO:0000313" key="2">
    <source>
        <dbReference type="EMBL" id="QIP39717.1"/>
    </source>
</evidence>
<keyword evidence="1" id="KW-0472">Membrane</keyword>
<protein>
    <submittedName>
        <fullName evidence="3">Uncharacterized protein</fullName>
    </submittedName>
</protein>
<keyword evidence="1" id="KW-0812">Transmembrane</keyword>
<dbReference type="Pfam" id="PF23778">
    <property type="entry name" value="Phage_holin_2"/>
    <property type="match status" value="1"/>
</dbReference>
<dbReference type="EMBL" id="CP050124">
    <property type="protein sequence ID" value="QIP39717.1"/>
    <property type="molecule type" value="Genomic_DNA"/>
</dbReference>
<dbReference type="AlphaFoldDB" id="A0A6G9CSB6"/>
<evidence type="ECO:0000313" key="4">
    <source>
        <dbReference type="Proteomes" id="UP000502345"/>
    </source>
</evidence>
<sequence length="106" mass="12201">MMLREVGNWLLVFLTLVWCAFTLIYAFRSKWWANEVGRVLLPEKVLTCLVLIQAAASAMSNSLYPGRDVIRIVLYAGCAVSVLVLTVVLVRVQRRERRCRSEWGER</sequence>
<proteinExistence type="predicted"/>
<reference evidence="3 4" key="1">
    <citation type="submission" date="2020-03" db="EMBL/GenBank/DDBJ databases">
        <title>Screen low temperature-resistant strains for efficient degradation of petroleum hydrocarbons under the low temperature.</title>
        <authorList>
            <person name="Wang Y."/>
            <person name="Chen J."/>
        </authorList>
    </citation>
    <scope>NUCLEOTIDE SEQUENCE [LARGE SCALE GENOMIC DNA]</scope>
    <source>
        <strain evidence="3 4">KB1</strain>
    </source>
</reference>
<accession>A0A6G9CSB6</accession>
<keyword evidence="1" id="KW-1133">Transmembrane helix</keyword>
<dbReference type="EMBL" id="CP050124">
    <property type="protein sequence ID" value="QIP39778.1"/>
    <property type="molecule type" value="Genomic_DNA"/>
</dbReference>
<evidence type="ECO:0000313" key="3">
    <source>
        <dbReference type="EMBL" id="QIP39778.1"/>
    </source>
</evidence>
<name>A0A6G9CSB6_RHOER</name>
<dbReference type="RefSeq" id="WP_166502107.1">
    <property type="nucleotide sequence ID" value="NZ_CP050124.1"/>
</dbReference>
<gene>
    <name evidence="2" type="ORF">G9444_2473</name>
    <name evidence="3" type="ORF">G9444_2534</name>
</gene>
<organism evidence="3 4">
    <name type="scientific">Rhodococcus erythropolis</name>
    <name type="common">Arthrobacter picolinophilus</name>
    <dbReference type="NCBI Taxonomy" id="1833"/>
    <lineage>
        <taxon>Bacteria</taxon>
        <taxon>Bacillati</taxon>
        <taxon>Actinomycetota</taxon>
        <taxon>Actinomycetes</taxon>
        <taxon>Mycobacteriales</taxon>
        <taxon>Nocardiaceae</taxon>
        <taxon>Rhodococcus</taxon>
        <taxon>Rhodococcus erythropolis group</taxon>
    </lineage>
</organism>
<dbReference type="Proteomes" id="UP000502345">
    <property type="component" value="Chromosome"/>
</dbReference>
<dbReference type="InterPro" id="IPR056964">
    <property type="entry name" value="Phage_holin"/>
</dbReference>
<feature type="transmembrane region" description="Helical" evidence="1">
    <location>
        <begin position="6"/>
        <end position="27"/>
    </location>
</feature>
<evidence type="ECO:0000256" key="1">
    <source>
        <dbReference type="SAM" id="Phobius"/>
    </source>
</evidence>
<feature type="transmembrane region" description="Helical" evidence="1">
    <location>
        <begin position="72"/>
        <end position="92"/>
    </location>
</feature>